<dbReference type="AlphaFoldDB" id="Q6EQI3"/>
<name>Q6EQI3_ORYSJ</name>
<dbReference type="Proteomes" id="UP000000763">
    <property type="component" value="Chromosome 2"/>
</dbReference>
<keyword evidence="2" id="KW-0808">Transferase</keyword>
<reference evidence="3" key="4">
    <citation type="journal article" date="2008" name="Nucleic Acids Res.">
        <title>The rice annotation project database (RAP-DB): 2008 update.</title>
        <authorList>
            <consortium name="The rice annotation project (RAP)"/>
        </authorList>
    </citation>
    <scope>GENOME REANNOTATION</scope>
    <source>
        <strain evidence="3">cv. Nipponbare</strain>
    </source>
</reference>
<reference evidence="1" key="1">
    <citation type="submission" date="2002-08" db="EMBL/GenBank/DDBJ databases">
        <title>Oryza sativa nipponbare(GA3) genomic DNA, chromosome 2, BAC clone:OSJNBa0082C09.</title>
        <authorList>
            <person name="Sasaki T."/>
            <person name="Matsumoto T."/>
            <person name="Katayose Y."/>
        </authorList>
    </citation>
    <scope>NUCLEOTIDE SEQUENCE</scope>
</reference>
<evidence type="ECO:0000313" key="3">
    <source>
        <dbReference type="Proteomes" id="UP000000763"/>
    </source>
</evidence>
<evidence type="ECO:0000313" key="1">
    <source>
        <dbReference type="EMBL" id="BAD28866.1"/>
    </source>
</evidence>
<sequence>MSSSAIPSAAPPAEYAEHSSNLVAIPSLSHENHYFLGPVGSLDPTEFINGETNRIPFRLANPDLGHWKNTFKSWPSLEKTSPEKSWITWFKRISASKRVHWDANPMSLNTKNQYDFKTKSIGVMKFVNRPSVTQAEFPRLEPIEDSDGEERTHRRCTSFGEYASTPTDAGAKLSAEMLKDWFCSFYEGFQKEARVWFLYEDSTLLEHPLDFRFEDINHDRY</sequence>
<protein>
    <submittedName>
        <fullName evidence="2">Aminotransferase-like</fullName>
    </submittedName>
</protein>
<proteinExistence type="predicted"/>
<accession>Q6EQI3</accession>
<reference evidence="3" key="3">
    <citation type="journal article" date="2005" name="Nature">
        <title>The map-based sequence of the rice genome.</title>
        <authorList>
            <consortium name="International rice genome sequencing project (IRGSP)"/>
            <person name="Matsumoto T."/>
            <person name="Wu J."/>
            <person name="Kanamori H."/>
            <person name="Katayose Y."/>
            <person name="Fujisawa M."/>
            <person name="Namiki N."/>
            <person name="Mizuno H."/>
            <person name="Yamamoto K."/>
            <person name="Antonio B.A."/>
            <person name="Baba T."/>
            <person name="Sakata K."/>
            <person name="Nagamura Y."/>
            <person name="Aoki H."/>
            <person name="Arikawa K."/>
            <person name="Arita K."/>
            <person name="Bito T."/>
            <person name="Chiden Y."/>
            <person name="Fujitsuka N."/>
            <person name="Fukunaka R."/>
            <person name="Hamada M."/>
            <person name="Harada C."/>
            <person name="Hayashi A."/>
            <person name="Hijishita S."/>
            <person name="Honda M."/>
            <person name="Hosokawa S."/>
            <person name="Ichikawa Y."/>
            <person name="Idonuma A."/>
            <person name="Iijima M."/>
            <person name="Ikeda M."/>
            <person name="Ikeno M."/>
            <person name="Ito K."/>
            <person name="Ito S."/>
            <person name="Ito T."/>
            <person name="Ito Y."/>
            <person name="Ito Y."/>
            <person name="Iwabuchi A."/>
            <person name="Kamiya K."/>
            <person name="Karasawa W."/>
            <person name="Kurita K."/>
            <person name="Katagiri S."/>
            <person name="Kikuta A."/>
            <person name="Kobayashi H."/>
            <person name="Kobayashi N."/>
            <person name="Machita K."/>
            <person name="Maehara T."/>
            <person name="Masukawa M."/>
            <person name="Mizubayashi T."/>
            <person name="Mukai Y."/>
            <person name="Nagasaki H."/>
            <person name="Nagata Y."/>
            <person name="Naito S."/>
            <person name="Nakashima M."/>
            <person name="Nakama Y."/>
            <person name="Nakamichi Y."/>
            <person name="Nakamura M."/>
            <person name="Meguro A."/>
            <person name="Negishi M."/>
            <person name="Ohta I."/>
            <person name="Ohta T."/>
            <person name="Okamoto M."/>
            <person name="Ono N."/>
            <person name="Saji S."/>
            <person name="Sakaguchi M."/>
            <person name="Sakai K."/>
            <person name="Shibata M."/>
            <person name="Shimokawa T."/>
            <person name="Song J."/>
            <person name="Takazaki Y."/>
            <person name="Terasawa K."/>
            <person name="Tsugane M."/>
            <person name="Tsuji K."/>
            <person name="Ueda S."/>
            <person name="Waki K."/>
            <person name="Yamagata H."/>
            <person name="Yamamoto M."/>
            <person name="Yamamoto S."/>
            <person name="Yamane H."/>
            <person name="Yoshiki S."/>
            <person name="Yoshihara R."/>
            <person name="Yukawa K."/>
            <person name="Zhong H."/>
            <person name="Yano M."/>
            <person name="Yuan Q."/>
            <person name="Ouyang S."/>
            <person name="Liu J."/>
            <person name="Jones K.M."/>
            <person name="Gansberger K."/>
            <person name="Moffat K."/>
            <person name="Hill J."/>
            <person name="Bera J."/>
            <person name="Fadrosh D."/>
            <person name="Jin S."/>
            <person name="Johri S."/>
            <person name="Kim M."/>
            <person name="Overton L."/>
            <person name="Reardon M."/>
            <person name="Tsitrin T."/>
            <person name="Vuong H."/>
            <person name="Weaver B."/>
            <person name="Ciecko A."/>
            <person name="Tallon L."/>
            <person name="Jackson J."/>
            <person name="Pai G."/>
            <person name="Aken S.V."/>
            <person name="Utterback T."/>
            <person name="Reidmuller S."/>
            <person name="Feldblyum T."/>
            <person name="Hsiao J."/>
            <person name="Zismann V."/>
            <person name="Iobst S."/>
            <person name="de Vazeille A.R."/>
            <person name="Buell C.R."/>
            <person name="Ying K."/>
            <person name="Li Y."/>
            <person name="Lu T."/>
            <person name="Huang Y."/>
            <person name="Zhao Q."/>
            <person name="Feng Q."/>
            <person name="Zhang L."/>
            <person name="Zhu J."/>
            <person name="Weng Q."/>
            <person name="Mu J."/>
            <person name="Lu Y."/>
            <person name="Fan D."/>
            <person name="Liu Y."/>
            <person name="Guan J."/>
            <person name="Zhang Y."/>
            <person name="Yu S."/>
            <person name="Liu X."/>
            <person name="Zhang Y."/>
            <person name="Hong G."/>
            <person name="Han B."/>
            <person name="Choisne N."/>
            <person name="Demange N."/>
            <person name="Orjeda G."/>
            <person name="Samain S."/>
            <person name="Cattolico L."/>
            <person name="Pelletier E."/>
            <person name="Couloux A."/>
            <person name="Segurens B."/>
            <person name="Wincker P."/>
            <person name="D'Hont A."/>
            <person name="Scarpelli C."/>
            <person name="Weissenbach J."/>
            <person name="Salanoubat M."/>
            <person name="Quetier F."/>
            <person name="Yu Y."/>
            <person name="Kim H.R."/>
            <person name="Rambo T."/>
            <person name="Currie J."/>
            <person name="Collura K."/>
            <person name="Luo M."/>
            <person name="Yang T."/>
            <person name="Ammiraju J.S.S."/>
            <person name="Engler F."/>
            <person name="Soderlund C."/>
            <person name="Wing R.A."/>
            <person name="Palmer L.E."/>
            <person name="de la Bastide M."/>
            <person name="Spiegel L."/>
            <person name="Nascimento L."/>
            <person name="Zutavern T."/>
            <person name="O'Shaughnessy A."/>
            <person name="Dike S."/>
            <person name="Dedhia N."/>
            <person name="Preston R."/>
            <person name="Balija V."/>
            <person name="McCombie W.R."/>
            <person name="Chow T."/>
            <person name="Chen H."/>
            <person name="Chung M."/>
            <person name="Chen C."/>
            <person name="Shaw J."/>
            <person name="Wu H."/>
            <person name="Hsiao K."/>
            <person name="Chao Y."/>
            <person name="Chu M."/>
            <person name="Cheng C."/>
            <person name="Hour A."/>
            <person name="Lee P."/>
            <person name="Lin S."/>
            <person name="Lin Y."/>
            <person name="Liou J."/>
            <person name="Liu S."/>
            <person name="Hsing Y."/>
            <person name="Raghuvanshi S."/>
            <person name="Mohanty A."/>
            <person name="Bharti A.K."/>
            <person name="Gaur A."/>
            <person name="Gupta V."/>
            <person name="Kumar D."/>
            <person name="Ravi V."/>
            <person name="Vij S."/>
            <person name="Kapur A."/>
            <person name="Khurana P."/>
            <person name="Khurana P."/>
            <person name="Khurana J.P."/>
            <person name="Tyagi A.K."/>
            <person name="Gaikwad K."/>
            <person name="Singh A."/>
            <person name="Dalal V."/>
            <person name="Srivastava S."/>
            <person name="Dixit A."/>
            <person name="Pal A.K."/>
            <person name="Ghazi I.A."/>
            <person name="Yadav M."/>
            <person name="Pandit A."/>
            <person name="Bhargava A."/>
            <person name="Sureshbabu K."/>
            <person name="Batra K."/>
            <person name="Sharma T.R."/>
            <person name="Mohapatra T."/>
            <person name="Singh N.K."/>
            <person name="Messing J."/>
            <person name="Nelson A.B."/>
            <person name="Fuks G."/>
            <person name="Kavchok S."/>
            <person name="Keizer G."/>
            <person name="Linton E."/>
            <person name="Llaca V."/>
            <person name="Song R."/>
            <person name="Tanyolac B."/>
            <person name="Young S."/>
            <person name="Ho-Il K."/>
            <person name="Hahn J.H."/>
            <person name="Sangsakoo G."/>
            <person name="Vanavichit A."/>
            <person name="de Mattos Luiz.A.T."/>
            <person name="Zimmer P.D."/>
            <person name="Malone G."/>
            <person name="Dellagostin O."/>
            <person name="de Oliveira A.C."/>
            <person name="Bevan M."/>
            <person name="Bancroft I."/>
            <person name="Minx P."/>
            <person name="Cordum H."/>
            <person name="Wilson R."/>
            <person name="Cheng Z."/>
            <person name="Jin W."/>
            <person name="Jiang J."/>
            <person name="Leong S.A."/>
            <person name="Iwama H."/>
            <person name="Gojobori T."/>
            <person name="Itoh T."/>
            <person name="Niimura Y."/>
            <person name="Fujii Y."/>
            <person name="Habara T."/>
            <person name="Sakai H."/>
            <person name="Sato Y."/>
            <person name="Wilson G."/>
            <person name="Kumar K."/>
            <person name="McCouch S."/>
            <person name="Juretic N."/>
            <person name="Hoen D."/>
            <person name="Wright S."/>
            <person name="Bruskiewich R."/>
            <person name="Bureau T."/>
            <person name="Miyao A."/>
            <person name="Hirochika H."/>
            <person name="Nishikawa T."/>
            <person name="Kadowaki K."/>
            <person name="Sugiura M."/>
            <person name="Burr B."/>
            <person name="Sasaki T."/>
        </authorList>
    </citation>
    <scope>NUCLEOTIDE SEQUENCE [LARGE SCALE GENOMIC DNA]</scope>
    <source>
        <strain evidence="3">cv. Nipponbare</strain>
    </source>
</reference>
<dbReference type="GO" id="GO:0008483">
    <property type="term" value="F:transaminase activity"/>
    <property type="evidence" value="ECO:0007669"/>
    <property type="project" value="UniProtKB-KW"/>
</dbReference>
<reference evidence="2" key="2">
    <citation type="submission" date="2002-09" db="EMBL/GenBank/DDBJ databases">
        <title>Oryza sativa nipponbare(GA3) genomic DNA, chromosome 2, BAC clone:OSJNBb0006L10.</title>
        <authorList>
            <person name="Sasaki T."/>
            <person name="Matsumoto T."/>
            <person name="Katayose Y."/>
        </authorList>
    </citation>
    <scope>NUCLEOTIDE SEQUENCE</scope>
</reference>
<gene>
    <name evidence="1" type="ORF">OSJNBa0082C09.6</name>
    <name evidence="2" type="ORF">OSJNBb0006L10.38</name>
</gene>
<dbReference type="EMBL" id="AP005613">
    <property type="protein sequence ID" value="BAD28866.1"/>
    <property type="molecule type" value="Genomic_DNA"/>
</dbReference>
<evidence type="ECO:0000313" key="2">
    <source>
        <dbReference type="EMBL" id="BAD29087.1"/>
    </source>
</evidence>
<dbReference type="EMBL" id="AP005698">
    <property type="protein sequence ID" value="BAD29087.1"/>
    <property type="molecule type" value="Genomic_DNA"/>
</dbReference>
<keyword evidence="2" id="KW-0032">Aminotransferase</keyword>
<organism evidence="2 3">
    <name type="scientific">Oryza sativa subsp. japonica</name>
    <name type="common">Rice</name>
    <dbReference type="NCBI Taxonomy" id="39947"/>
    <lineage>
        <taxon>Eukaryota</taxon>
        <taxon>Viridiplantae</taxon>
        <taxon>Streptophyta</taxon>
        <taxon>Embryophyta</taxon>
        <taxon>Tracheophyta</taxon>
        <taxon>Spermatophyta</taxon>
        <taxon>Magnoliopsida</taxon>
        <taxon>Liliopsida</taxon>
        <taxon>Poales</taxon>
        <taxon>Poaceae</taxon>
        <taxon>BOP clade</taxon>
        <taxon>Oryzoideae</taxon>
        <taxon>Oryzeae</taxon>
        <taxon>Oryzinae</taxon>
        <taxon>Oryza</taxon>
        <taxon>Oryza sativa</taxon>
    </lineage>
</organism>